<gene>
    <name evidence="1" type="ORF">DDY73_01775</name>
</gene>
<protein>
    <recommendedName>
        <fullName evidence="3">Glycosyltransferase 2-like domain-containing protein</fullName>
    </recommendedName>
</protein>
<dbReference type="EMBL" id="DNWC01000026">
    <property type="protein sequence ID" value="HBJ07709.1"/>
    <property type="molecule type" value="Genomic_DNA"/>
</dbReference>
<comment type="caution">
    <text evidence="1">The sequence shown here is derived from an EMBL/GenBank/DDBJ whole genome shotgun (WGS) entry which is preliminary data.</text>
</comment>
<dbReference type="InterPro" id="IPR029044">
    <property type="entry name" value="Nucleotide-diphossugar_trans"/>
</dbReference>
<dbReference type="SUPFAM" id="SSF53448">
    <property type="entry name" value="Nucleotide-diphospho-sugar transferases"/>
    <property type="match status" value="1"/>
</dbReference>
<evidence type="ECO:0000313" key="2">
    <source>
        <dbReference type="Proteomes" id="UP000262954"/>
    </source>
</evidence>
<sequence>MIDGDDYLPNNALSSLAKHFSPEVDWIQGGYEIRNEKNLKIADHIYQYGKYTTHQEIENHFFDIELVYTHNKLINCKLKKWSTFSEGIIHEDRFWNIAIYPHLNYIINVPKITYYYIDRPKSFSKNSSFKQPFIDDGLMLLEKMTLLGNKWMTYAQTLAITTILRNIYMGNFTPSYRKEVVKRLYSLQIFPISTQIKNCPHFPRYLYSLIKYPDIIRWYFSRIYLIYVHLFNKPIL</sequence>
<dbReference type="Gene3D" id="3.90.550.10">
    <property type="entry name" value="Spore Coat Polysaccharide Biosynthesis Protein SpsA, Chain A"/>
    <property type="match status" value="1"/>
</dbReference>
<evidence type="ECO:0000313" key="1">
    <source>
        <dbReference type="EMBL" id="HBJ07709.1"/>
    </source>
</evidence>
<proteinExistence type="predicted"/>
<reference evidence="1 2" key="1">
    <citation type="journal article" date="2018" name="Nat. Biotechnol.">
        <title>A standardized bacterial taxonomy based on genome phylogeny substantially revises the tree of life.</title>
        <authorList>
            <person name="Parks D.H."/>
            <person name="Chuvochina M."/>
            <person name="Waite D.W."/>
            <person name="Rinke C."/>
            <person name="Skarshewski A."/>
            <person name="Chaumeil P.A."/>
            <person name="Hugenholtz P."/>
        </authorList>
    </citation>
    <scope>NUCLEOTIDE SEQUENCE [LARGE SCALE GENOMIC DNA]</scope>
    <source>
        <strain evidence="1">UBA11482</strain>
    </source>
</reference>
<dbReference type="AlphaFoldDB" id="A0A354LZM0"/>
<organism evidence="1 2">
    <name type="scientific">Coprobacter fastidiosus</name>
    <dbReference type="NCBI Taxonomy" id="1099853"/>
    <lineage>
        <taxon>Bacteria</taxon>
        <taxon>Pseudomonadati</taxon>
        <taxon>Bacteroidota</taxon>
        <taxon>Bacteroidia</taxon>
        <taxon>Bacteroidales</taxon>
        <taxon>Barnesiellaceae</taxon>
        <taxon>Coprobacter</taxon>
    </lineage>
</organism>
<evidence type="ECO:0008006" key="3">
    <source>
        <dbReference type="Google" id="ProtNLM"/>
    </source>
</evidence>
<accession>A0A354LZM0</accession>
<name>A0A354LZM0_9BACT</name>
<dbReference type="Proteomes" id="UP000262954">
    <property type="component" value="Unassembled WGS sequence"/>
</dbReference>